<reference evidence="1" key="2">
    <citation type="submission" date="2023-06" db="EMBL/GenBank/DDBJ databases">
        <authorList>
            <consortium name="Lawrence Berkeley National Laboratory"/>
            <person name="Haridas S."/>
            <person name="Hensen N."/>
            <person name="Bonometti L."/>
            <person name="Westerberg I."/>
            <person name="Brannstrom I.O."/>
            <person name="Guillou S."/>
            <person name="Cros-Aarteil S."/>
            <person name="Calhoun S."/>
            <person name="Kuo A."/>
            <person name="Mondo S."/>
            <person name="Pangilinan J."/>
            <person name="Riley R."/>
            <person name="Labutti K."/>
            <person name="Andreopoulos B."/>
            <person name="Lipzen A."/>
            <person name="Chen C."/>
            <person name="Yanf M."/>
            <person name="Daum C."/>
            <person name="Ng V."/>
            <person name="Clum A."/>
            <person name="Steindorff A."/>
            <person name="Ohm R."/>
            <person name="Martin F."/>
            <person name="Silar P."/>
            <person name="Natvig D."/>
            <person name="Lalanne C."/>
            <person name="Gautier V."/>
            <person name="Ament-Velasquez S.L."/>
            <person name="Kruys A."/>
            <person name="Hutchinson M.I."/>
            <person name="Powell A.J."/>
            <person name="Barry K."/>
            <person name="Miller A.N."/>
            <person name="Grigoriev I.V."/>
            <person name="Debuchy R."/>
            <person name="Gladieux P."/>
            <person name="Thoren M.H."/>
            <person name="Johannesson H."/>
        </authorList>
    </citation>
    <scope>NUCLEOTIDE SEQUENCE</scope>
    <source>
        <strain evidence="1">CBS 958.72</strain>
    </source>
</reference>
<gene>
    <name evidence="1" type="ORF">B0T24DRAFT_650243</name>
</gene>
<protein>
    <recommendedName>
        <fullName evidence="3">Aminoglycoside phosphotransferase domain-containing protein</fullName>
    </recommendedName>
</protein>
<evidence type="ECO:0008006" key="3">
    <source>
        <dbReference type="Google" id="ProtNLM"/>
    </source>
</evidence>
<name>A0AAE0N5Q9_9PEZI</name>
<evidence type="ECO:0000313" key="1">
    <source>
        <dbReference type="EMBL" id="KAK3371173.1"/>
    </source>
</evidence>
<reference evidence="1" key="1">
    <citation type="journal article" date="2023" name="Mol. Phylogenet. Evol.">
        <title>Genome-scale phylogeny and comparative genomics of the fungal order Sordariales.</title>
        <authorList>
            <person name="Hensen N."/>
            <person name="Bonometti L."/>
            <person name="Westerberg I."/>
            <person name="Brannstrom I.O."/>
            <person name="Guillou S."/>
            <person name="Cros-Aarteil S."/>
            <person name="Calhoun S."/>
            <person name="Haridas S."/>
            <person name="Kuo A."/>
            <person name="Mondo S."/>
            <person name="Pangilinan J."/>
            <person name="Riley R."/>
            <person name="LaButti K."/>
            <person name="Andreopoulos B."/>
            <person name="Lipzen A."/>
            <person name="Chen C."/>
            <person name="Yan M."/>
            <person name="Daum C."/>
            <person name="Ng V."/>
            <person name="Clum A."/>
            <person name="Steindorff A."/>
            <person name="Ohm R.A."/>
            <person name="Martin F."/>
            <person name="Silar P."/>
            <person name="Natvig D.O."/>
            <person name="Lalanne C."/>
            <person name="Gautier V."/>
            <person name="Ament-Velasquez S.L."/>
            <person name="Kruys A."/>
            <person name="Hutchinson M.I."/>
            <person name="Powell A.J."/>
            <person name="Barry K."/>
            <person name="Miller A.N."/>
            <person name="Grigoriev I.V."/>
            <person name="Debuchy R."/>
            <person name="Gladieux P."/>
            <person name="Hiltunen Thoren M."/>
            <person name="Johannesson H."/>
        </authorList>
    </citation>
    <scope>NUCLEOTIDE SEQUENCE</scope>
    <source>
        <strain evidence="1">CBS 958.72</strain>
    </source>
</reference>
<comment type="caution">
    <text evidence="1">The sequence shown here is derived from an EMBL/GenBank/DDBJ whole genome shotgun (WGS) entry which is preliminary data.</text>
</comment>
<evidence type="ECO:0000313" key="2">
    <source>
        <dbReference type="Proteomes" id="UP001287356"/>
    </source>
</evidence>
<proteinExistence type="predicted"/>
<dbReference type="Proteomes" id="UP001287356">
    <property type="component" value="Unassembled WGS sequence"/>
</dbReference>
<organism evidence="1 2">
    <name type="scientific">Lasiosphaeria ovina</name>
    <dbReference type="NCBI Taxonomy" id="92902"/>
    <lineage>
        <taxon>Eukaryota</taxon>
        <taxon>Fungi</taxon>
        <taxon>Dikarya</taxon>
        <taxon>Ascomycota</taxon>
        <taxon>Pezizomycotina</taxon>
        <taxon>Sordariomycetes</taxon>
        <taxon>Sordariomycetidae</taxon>
        <taxon>Sordariales</taxon>
        <taxon>Lasiosphaeriaceae</taxon>
        <taxon>Lasiosphaeria</taxon>
    </lineage>
</organism>
<accession>A0AAE0N5Q9</accession>
<dbReference type="AlphaFoldDB" id="A0AAE0N5Q9"/>
<dbReference type="EMBL" id="JAULSN010000005">
    <property type="protein sequence ID" value="KAK3371173.1"/>
    <property type="molecule type" value="Genomic_DNA"/>
</dbReference>
<keyword evidence="2" id="KW-1185">Reference proteome</keyword>
<sequence length="237" mass="26993">MVSAKHIHQLREPGCWAILADKKDFEVGNSFIKRSLRRHEWQIIPGDPSITVVPPTTLPQRFANDTAVLKYLAEKAPSIPLPPFQCVFEDDGGVYHATGRVEGVSTNELSQEDKLVVTQELLQHVATLRSLRSDTPGVSGETLLCPPMRITSRAWHLNYCWRPRGRSDRDELITAIIDWEYGEFWPECAAMEGEQDDRERCREWLLAYCDKVEMLHLPNFDEKLPAPNGTCEGKQAH</sequence>